<sequence length="59" mass="6674">MKMNPIVRIILTLALVTATVLATAWLTYRATMNQIQVEIARDTVYLTAWGQTDEYTIGE</sequence>
<evidence type="ECO:0000313" key="1">
    <source>
        <dbReference type="EMBL" id="DAD70141.1"/>
    </source>
</evidence>
<protein>
    <submittedName>
        <fullName evidence="1">Uncharacterized protein</fullName>
    </submittedName>
</protein>
<organism evidence="1">
    <name type="scientific">Siphoviridae sp. ct3o911</name>
    <dbReference type="NCBI Taxonomy" id="2827560"/>
    <lineage>
        <taxon>Viruses</taxon>
        <taxon>Duplodnaviria</taxon>
        <taxon>Heunggongvirae</taxon>
        <taxon>Uroviricota</taxon>
        <taxon>Caudoviricetes</taxon>
    </lineage>
</organism>
<reference evidence="1" key="1">
    <citation type="journal article" date="2021" name="Proc. Natl. Acad. Sci. U.S.A.">
        <title>A Catalog of Tens of Thousands of Viruses from Human Metagenomes Reveals Hidden Associations with Chronic Diseases.</title>
        <authorList>
            <person name="Tisza M.J."/>
            <person name="Buck C.B."/>
        </authorList>
    </citation>
    <scope>NUCLEOTIDE SEQUENCE</scope>
    <source>
        <strain evidence="1">Ct3o911</strain>
    </source>
</reference>
<dbReference type="EMBL" id="BK015861">
    <property type="protein sequence ID" value="DAD70141.1"/>
    <property type="molecule type" value="Genomic_DNA"/>
</dbReference>
<name>A0A8S5LJ39_9CAUD</name>
<proteinExistence type="predicted"/>
<accession>A0A8S5LJ39</accession>